<dbReference type="CDD" id="cd01561">
    <property type="entry name" value="CBS_like"/>
    <property type="match status" value="1"/>
</dbReference>
<sequence>MPFRILDDALGAVGNTPLIRLDKVAKVNGLKCNLLGKVEFFSAGGSVKDRIAKAMVQAAEKEGKLIPGKSVVIEPTSGNTGIGLAMACAIKGYSVIITLPNKMSLEKEALLRALGAEVIRTPTEAAWDSPESHIGVAQKLQREIPYGIILDQYRNVNNPLAHEYTTGPEIIEAIESTPSTSARPSSGKVDVMVSAAGTGGTVTGLSRAIKKSHNKDCVIVGVDPKGSILALPVELNAVDEGSQYVVEGIGYDFIPDVLSHSDVTEWVKTSDDEAFTAVQTMMRQEGLLVGGSSGSALSGALAWLKTEAGQQIANTEGKNVVVLLADGIRNYMSKPWFLEIALEAKPSPLAGVISNILQKSPTVTANEEELPALVTSVHEESQRKRVPVPQTGSLDARVSGPAPVSH</sequence>
<evidence type="ECO:0000256" key="1">
    <source>
        <dbReference type="ARBA" id="ARBA00001933"/>
    </source>
</evidence>
<evidence type="ECO:0000313" key="9">
    <source>
        <dbReference type="EMBL" id="TFK39784.1"/>
    </source>
</evidence>
<evidence type="ECO:0000256" key="4">
    <source>
        <dbReference type="ARBA" id="ARBA00012041"/>
    </source>
</evidence>
<evidence type="ECO:0000256" key="5">
    <source>
        <dbReference type="ARBA" id="ARBA00022898"/>
    </source>
</evidence>
<dbReference type="InterPro" id="IPR001216">
    <property type="entry name" value="P-phosphate_BS"/>
</dbReference>
<name>A0A5C3M304_9AGAR</name>
<dbReference type="PROSITE" id="PS00901">
    <property type="entry name" value="CYS_SYNTHASE"/>
    <property type="match status" value="1"/>
</dbReference>
<dbReference type="STRING" id="68775.A0A5C3M304"/>
<dbReference type="AlphaFoldDB" id="A0A5C3M304"/>
<dbReference type="Proteomes" id="UP000308652">
    <property type="component" value="Unassembled WGS sequence"/>
</dbReference>
<proteinExistence type="inferred from homology"/>
<dbReference type="FunFam" id="3.40.50.1100:FF:000118">
    <property type="entry name" value="Related to CYS4-cystathionine beta-synthase"/>
    <property type="match status" value="1"/>
</dbReference>
<evidence type="ECO:0000256" key="6">
    <source>
        <dbReference type="ARBA" id="ARBA00047490"/>
    </source>
</evidence>
<feature type="region of interest" description="Disordered" evidence="7">
    <location>
        <begin position="376"/>
        <end position="406"/>
    </location>
</feature>
<gene>
    <name evidence="9" type="ORF">BDQ12DRAFT_603279</name>
</gene>
<evidence type="ECO:0000256" key="7">
    <source>
        <dbReference type="SAM" id="MobiDB-lite"/>
    </source>
</evidence>
<dbReference type="InterPro" id="IPR001926">
    <property type="entry name" value="TrpB-like_PALP"/>
</dbReference>
<evidence type="ECO:0000259" key="8">
    <source>
        <dbReference type="Pfam" id="PF00291"/>
    </source>
</evidence>
<dbReference type="SUPFAM" id="SSF53686">
    <property type="entry name" value="Tryptophan synthase beta subunit-like PLP-dependent enzymes"/>
    <property type="match status" value="1"/>
</dbReference>
<keyword evidence="10" id="KW-1185">Reference proteome</keyword>
<dbReference type="Gene3D" id="3.40.50.1100">
    <property type="match status" value="2"/>
</dbReference>
<dbReference type="GO" id="GO:0004122">
    <property type="term" value="F:cystathionine beta-synthase activity"/>
    <property type="evidence" value="ECO:0007669"/>
    <property type="project" value="UniProtKB-EC"/>
</dbReference>
<comment type="cofactor">
    <cofactor evidence="1">
        <name>pyridoxal 5'-phosphate</name>
        <dbReference type="ChEBI" id="CHEBI:597326"/>
    </cofactor>
</comment>
<dbReference type="GO" id="GO:0006535">
    <property type="term" value="P:cysteine biosynthetic process from serine"/>
    <property type="evidence" value="ECO:0007669"/>
    <property type="project" value="InterPro"/>
</dbReference>
<evidence type="ECO:0000256" key="2">
    <source>
        <dbReference type="ARBA" id="ARBA00005003"/>
    </source>
</evidence>
<dbReference type="Pfam" id="PF00291">
    <property type="entry name" value="PALP"/>
    <property type="match status" value="1"/>
</dbReference>
<dbReference type="FunFam" id="3.40.50.1100:FF:000003">
    <property type="entry name" value="Cystathionine beta-synthase"/>
    <property type="match status" value="1"/>
</dbReference>
<comment type="similarity">
    <text evidence="3">Belongs to the cysteine synthase/cystathionine beta-synthase family.</text>
</comment>
<accession>A0A5C3M304</accession>
<protein>
    <recommendedName>
        <fullName evidence="4">cystathionine beta-synthase</fullName>
        <ecNumber evidence="4">4.2.1.22</ecNumber>
    </recommendedName>
</protein>
<reference evidence="9 10" key="1">
    <citation type="journal article" date="2019" name="Nat. Ecol. Evol.">
        <title>Megaphylogeny resolves global patterns of mushroom evolution.</title>
        <authorList>
            <person name="Varga T."/>
            <person name="Krizsan K."/>
            <person name="Foldi C."/>
            <person name="Dima B."/>
            <person name="Sanchez-Garcia M."/>
            <person name="Sanchez-Ramirez S."/>
            <person name="Szollosi G.J."/>
            <person name="Szarkandi J.G."/>
            <person name="Papp V."/>
            <person name="Albert L."/>
            <person name="Andreopoulos W."/>
            <person name="Angelini C."/>
            <person name="Antonin V."/>
            <person name="Barry K.W."/>
            <person name="Bougher N.L."/>
            <person name="Buchanan P."/>
            <person name="Buyck B."/>
            <person name="Bense V."/>
            <person name="Catcheside P."/>
            <person name="Chovatia M."/>
            <person name="Cooper J."/>
            <person name="Damon W."/>
            <person name="Desjardin D."/>
            <person name="Finy P."/>
            <person name="Geml J."/>
            <person name="Haridas S."/>
            <person name="Hughes K."/>
            <person name="Justo A."/>
            <person name="Karasinski D."/>
            <person name="Kautmanova I."/>
            <person name="Kiss B."/>
            <person name="Kocsube S."/>
            <person name="Kotiranta H."/>
            <person name="LaButti K.M."/>
            <person name="Lechner B.E."/>
            <person name="Liimatainen K."/>
            <person name="Lipzen A."/>
            <person name="Lukacs Z."/>
            <person name="Mihaltcheva S."/>
            <person name="Morgado L.N."/>
            <person name="Niskanen T."/>
            <person name="Noordeloos M.E."/>
            <person name="Ohm R.A."/>
            <person name="Ortiz-Santana B."/>
            <person name="Ovrebo C."/>
            <person name="Racz N."/>
            <person name="Riley R."/>
            <person name="Savchenko A."/>
            <person name="Shiryaev A."/>
            <person name="Soop K."/>
            <person name="Spirin V."/>
            <person name="Szebenyi C."/>
            <person name="Tomsovsky M."/>
            <person name="Tulloss R.E."/>
            <person name="Uehling J."/>
            <person name="Grigoriev I.V."/>
            <person name="Vagvolgyi C."/>
            <person name="Papp T."/>
            <person name="Martin F.M."/>
            <person name="Miettinen O."/>
            <person name="Hibbett D.S."/>
            <person name="Nagy L.G."/>
        </authorList>
    </citation>
    <scope>NUCLEOTIDE SEQUENCE [LARGE SCALE GENOMIC DNA]</scope>
    <source>
        <strain evidence="9 10">CBS 166.37</strain>
    </source>
</reference>
<organism evidence="9 10">
    <name type="scientific">Crucibulum laeve</name>
    <dbReference type="NCBI Taxonomy" id="68775"/>
    <lineage>
        <taxon>Eukaryota</taxon>
        <taxon>Fungi</taxon>
        <taxon>Dikarya</taxon>
        <taxon>Basidiomycota</taxon>
        <taxon>Agaricomycotina</taxon>
        <taxon>Agaricomycetes</taxon>
        <taxon>Agaricomycetidae</taxon>
        <taxon>Agaricales</taxon>
        <taxon>Agaricineae</taxon>
        <taxon>Nidulariaceae</taxon>
        <taxon>Crucibulum</taxon>
    </lineage>
</organism>
<dbReference type="EMBL" id="ML213598">
    <property type="protein sequence ID" value="TFK39784.1"/>
    <property type="molecule type" value="Genomic_DNA"/>
</dbReference>
<keyword evidence="5" id="KW-0663">Pyridoxal phosphate</keyword>
<comment type="catalytic activity">
    <reaction evidence="6">
        <text>L-homocysteine + L-serine = L,L-cystathionine + H2O</text>
        <dbReference type="Rhea" id="RHEA:10112"/>
        <dbReference type="ChEBI" id="CHEBI:15377"/>
        <dbReference type="ChEBI" id="CHEBI:33384"/>
        <dbReference type="ChEBI" id="CHEBI:58161"/>
        <dbReference type="ChEBI" id="CHEBI:58199"/>
        <dbReference type="EC" id="4.2.1.22"/>
    </reaction>
</comment>
<dbReference type="InterPro" id="IPR050214">
    <property type="entry name" value="Cys_Synth/Cystath_Beta-Synth"/>
</dbReference>
<comment type="pathway">
    <text evidence="2">Amino-acid biosynthesis; L-cysteine biosynthesis; L-cysteine from L-homocysteine and L-serine: step 1/2.</text>
</comment>
<evidence type="ECO:0000313" key="10">
    <source>
        <dbReference type="Proteomes" id="UP000308652"/>
    </source>
</evidence>
<feature type="domain" description="Tryptophan synthase beta chain-like PALP" evidence="8">
    <location>
        <begin position="11"/>
        <end position="325"/>
    </location>
</feature>
<dbReference type="InterPro" id="IPR036052">
    <property type="entry name" value="TrpB-like_PALP_sf"/>
</dbReference>
<dbReference type="EC" id="4.2.1.22" evidence="4"/>
<dbReference type="OrthoDB" id="10259545at2759"/>
<evidence type="ECO:0000256" key="3">
    <source>
        <dbReference type="ARBA" id="ARBA00007103"/>
    </source>
</evidence>
<dbReference type="PANTHER" id="PTHR10314">
    <property type="entry name" value="CYSTATHIONINE BETA-SYNTHASE"/>
    <property type="match status" value="1"/>
</dbReference>